<feature type="compositionally biased region" description="Low complexity" evidence="1">
    <location>
        <begin position="24"/>
        <end position="33"/>
    </location>
</feature>
<name>A0ABT1L4Z5_9GAMM</name>
<feature type="compositionally biased region" description="Gly residues" evidence="1">
    <location>
        <begin position="85"/>
        <end position="99"/>
    </location>
</feature>
<dbReference type="RefSeq" id="WP_258569359.1">
    <property type="nucleotide sequence ID" value="NZ_JAKUDN010000002.1"/>
</dbReference>
<evidence type="ECO:0000256" key="1">
    <source>
        <dbReference type="SAM" id="MobiDB-lite"/>
    </source>
</evidence>
<comment type="caution">
    <text evidence="2">The sequence shown here is derived from an EMBL/GenBank/DDBJ whole genome shotgun (WGS) entry which is preliminary data.</text>
</comment>
<dbReference type="Proteomes" id="UP001320768">
    <property type="component" value="Unassembled WGS sequence"/>
</dbReference>
<gene>
    <name evidence="2" type="ORF">MKS91_02990</name>
</gene>
<reference evidence="2 3" key="1">
    <citation type="journal article" date="2022" name="Nat. Microbiol.">
        <title>The microbiome of a bacterivorous marine choanoflagellate contains a resource-demanding obligate bacterial associate.</title>
        <authorList>
            <person name="Needham D.M."/>
            <person name="Poirier C."/>
            <person name="Bachy C."/>
            <person name="George E.E."/>
            <person name="Wilken S."/>
            <person name="Yung C.C.M."/>
            <person name="Limardo A.J."/>
            <person name="Morando M."/>
            <person name="Sudek L."/>
            <person name="Malmstrom R.R."/>
            <person name="Keeling P.J."/>
            <person name="Santoro A.E."/>
            <person name="Worden A.Z."/>
        </authorList>
    </citation>
    <scope>NUCLEOTIDE SEQUENCE [LARGE SCALE GENOMIC DNA]</scope>
    <source>
        <strain evidence="2 3">Comchoano-2</strain>
    </source>
</reference>
<evidence type="ECO:0000313" key="3">
    <source>
        <dbReference type="Proteomes" id="UP001320768"/>
    </source>
</evidence>
<feature type="compositionally biased region" description="Polar residues" evidence="1">
    <location>
        <begin position="1"/>
        <end position="15"/>
    </location>
</feature>
<dbReference type="EMBL" id="JAKUDN010000002">
    <property type="protein sequence ID" value="MCP8352252.1"/>
    <property type="molecule type" value="Genomic_DNA"/>
</dbReference>
<evidence type="ECO:0000313" key="2">
    <source>
        <dbReference type="EMBL" id="MCP8352252.1"/>
    </source>
</evidence>
<organism evidence="2 3">
    <name type="scientific">Candidatus Synchoanobacter obligatus</name>
    <dbReference type="NCBI Taxonomy" id="2919597"/>
    <lineage>
        <taxon>Bacteria</taxon>
        <taxon>Pseudomonadati</taxon>
        <taxon>Pseudomonadota</taxon>
        <taxon>Gammaproteobacteria</taxon>
        <taxon>Candidatus Comchoanobacterales</taxon>
        <taxon>Candidatus Comchoanobacteraceae</taxon>
        <taxon>Candidatus Synchoanobacter</taxon>
    </lineage>
</organism>
<proteinExistence type="predicted"/>
<sequence length="99" mass="10573">MTNNSNGSEQSTPQAQIMPEDAAEQQGAPAQPARPRRHGLAPNDPVRMVLFASLEETPCKKRRPQQQHDACRPLKFNKFDRNNPGPGGSGLGGGSGLVA</sequence>
<feature type="compositionally biased region" description="Basic and acidic residues" evidence="1">
    <location>
        <begin position="69"/>
        <end position="81"/>
    </location>
</feature>
<accession>A0ABT1L4Z5</accession>
<protein>
    <submittedName>
        <fullName evidence="2">Uncharacterized protein</fullName>
    </submittedName>
</protein>
<feature type="region of interest" description="Disordered" evidence="1">
    <location>
        <begin position="1"/>
        <end position="99"/>
    </location>
</feature>
<keyword evidence="3" id="KW-1185">Reference proteome</keyword>